<evidence type="ECO:0000313" key="2">
    <source>
        <dbReference type="Proteomes" id="UP000006882"/>
    </source>
</evidence>
<reference evidence="1 2" key="1">
    <citation type="journal article" date="2013" name="Nat. Genet.">
        <title>The high-quality draft genome of peach (Prunus persica) identifies unique patterns of genetic diversity, domestication and genome evolution.</title>
        <authorList>
            <consortium name="International Peach Genome Initiative"/>
            <person name="Verde I."/>
            <person name="Abbott A.G."/>
            <person name="Scalabrin S."/>
            <person name="Jung S."/>
            <person name="Shu S."/>
            <person name="Marroni F."/>
            <person name="Zhebentyayeva T."/>
            <person name="Dettori M.T."/>
            <person name="Grimwood J."/>
            <person name="Cattonaro F."/>
            <person name="Zuccolo A."/>
            <person name="Rossini L."/>
            <person name="Jenkins J."/>
            <person name="Vendramin E."/>
            <person name="Meisel L.A."/>
            <person name="Decroocq V."/>
            <person name="Sosinski B."/>
            <person name="Prochnik S."/>
            <person name="Mitros T."/>
            <person name="Policriti A."/>
            <person name="Cipriani G."/>
            <person name="Dondini L."/>
            <person name="Ficklin S."/>
            <person name="Goodstein D.M."/>
            <person name="Xuan P."/>
            <person name="Del Fabbro C."/>
            <person name="Aramini V."/>
            <person name="Copetti D."/>
            <person name="Gonzalez S."/>
            <person name="Horner D.S."/>
            <person name="Falchi R."/>
            <person name="Lucas S."/>
            <person name="Mica E."/>
            <person name="Maldonado J."/>
            <person name="Lazzari B."/>
            <person name="Bielenberg D."/>
            <person name="Pirona R."/>
            <person name="Miculan M."/>
            <person name="Barakat A."/>
            <person name="Testolin R."/>
            <person name="Stella A."/>
            <person name="Tartarini S."/>
            <person name="Tonutti P."/>
            <person name="Arus P."/>
            <person name="Orellana A."/>
            <person name="Wells C."/>
            <person name="Main D."/>
            <person name="Vizzotto G."/>
            <person name="Silva H."/>
            <person name="Salamini F."/>
            <person name="Schmutz J."/>
            <person name="Morgante M."/>
            <person name="Rokhsar D.S."/>
        </authorList>
    </citation>
    <scope>NUCLEOTIDE SEQUENCE [LARGE SCALE GENOMIC DNA]</scope>
    <source>
        <strain evidence="2">cv. Nemared</strain>
    </source>
</reference>
<proteinExistence type="predicted"/>
<name>A0A251PFI1_PRUPE</name>
<organism evidence="1 2">
    <name type="scientific">Prunus persica</name>
    <name type="common">Peach</name>
    <name type="synonym">Amygdalus persica</name>
    <dbReference type="NCBI Taxonomy" id="3760"/>
    <lineage>
        <taxon>Eukaryota</taxon>
        <taxon>Viridiplantae</taxon>
        <taxon>Streptophyta</taxon>
        <taxon>Embryophyta</taxon>
        <taxon>Tracheophyta</taxon>
        <taxon>Spermatophyta</taxon>
        <taxon>Magnoliopsida</taxon>
        <taxon>eudicotyledons</taxon>
        <taxon>Gunneridae</taxon>
        <taxon>Pentapetalae</taxon>
        <taxon>rosids</taxon>
        <taxon>fabids</taxon>
        <taxon>Rosales</taxon>
        <taxon>Rosaceae</taxon>
        <taxon>Amygdaloideae</taxon>
        <taxon>Amygdaleae</taxon>
        <taxon>Prunus</taxon>
    </lineage>
</organism>
<dbReference type="Gramene" id="ONI10338">
    <property type="protein sequence ID" value="ONI10338"/>
    <property type="gene ID" value="PRUPE_4G041600"/>
</dbReference>
<evidence type="ECO:0000313" key="1">
    <source>
        <dbReference type="EMBL" id="ONI10338.1"/>
    </source>
</evidence>
<gene>
    <name evidence="1" type="ORF">PRUPE_4G041600</name>
</gene>
<dbReference type="Proteomes" id="UP000006882">
    <property type="component" value="Chromosome G4"/>
</dbReference>
<dbReference type="AlphaFoldDB" id="A0A251PFI1"/>
<sequence length="149" mass="15595">MENPPMVIFPSPFLGTKVTTTLPSFEAPKSSNNLVIPNVRLVFIIWSCLCRTCTKLPANSDLSGPLGESASSFTYTSNLTGTFAGNSIPRITSTSSCFAFSTSLRFLTSSGLATSTLMVESKVAGNLVESSAKETCGSVLLAGKRGVGL</sequence>
<dbReference type="EMBL" id="CM007654">
    <property type="protein sequence ID" value="ONI10338.1"/>
    <property type="molecule type" value="Genomic_DNA"/>
</dbReference>
<protein>
    <submittedName>
        <fullName evidence="1">Uncharacterized protein</fullName>
    </submittedName>
</protein>
<accession>A0A251PFI1</accession>
<keyword evidence="2" id="KW-1185">Reference proteome</keyword>